<name>X1ACE4_9ZZZZ</name>
<gene>
    <name evidence="1" type="ORF">S01H4_23652</name>
</gene>
<reference evidence="1" key="1">
    <citation type="journal article" date="2014" name="Front. Microbiol.">
        <title>High frequency of phylogenetically diverse reductive dehalogenase-homologous genes in deep subseafloor sedimentary metagenomes.</title>
        <authorList>
            <person name="Kawai M."/>
            <person name="Futagami T."/>
            <person name="Toyoda A."/>
            <person name="Takaki Y."/>
            <person name="Nishi S."/>
            <person name="Hori S."/>
            <person name="Arai W."/>
            <person name="Tsubouchi T."/>
            <person name="Morono Y."/>
            <person name="Uchiyama I."/>
            <person name="Ito T."/>
            <person name="Fujiyama A."/>
            <person name="Inagaki F."/>
            <person name="Takami H."/>
        </authorList>
    </citation>
    <scope>NUCLEOTIDE SEQUENCE</scope>
    <source>
        <strain evidence="1">Expedition CK06-06</strain>
    </source>
</reference>
<dbReference type="AlphaFoldDB" id="X1ACE4"/>
<comment type="caution">
    <text evidence="1">The sequence shown here is derived from an EMBL/GenBank/DDBJ whole genome shotgun (WGS) entry which is preliminary data.</text>
</comment>
<organism evidence="1">
    <name type="scientific">marine sediment metagenome</name>
    <dbReference type="NCBI Taxonomy" id="412755"/>
    <lineage>
        <taxon>unclassified sequences</taxon>
        <taxon>metagenomes</taxon>
        <taxon>ecological metagenomes</taxon>
    </lineage>
</organism>
<feature type="non-terminal residue" evidence="1">
    <location>
        <position position="105"/>
    </location>
</feature>
<sequence length="105" mass="12365">MTIIKNHGRMFAFITAQPNPIGGCHSGNRYTDDYQHCFFNCTYCWAKDLKNRHRYPKYEGPWRLYPRALRNYDHGDFPFLGDMIDIGDPSIPHEIIITILDWIAT</sequence>
<protein>
    <submittedName>
        <fullName evidence="1">Uncharacterized protein</fullName>
    </submittedName>
</protein>
<dbReference type="EMBL" id="BART01011002">
    <property type="protein sequence ID" value="GAG79559.1"/>
    <property type="molecule type" value="Genomic_DNA"/>
</dbReference>
<evidence type="ECO:0000313" key="1">
    <source>
        <dbReference type="EMBL" id="GAG79559.1"/>
    </source>
</evidence>
<accession>X1ACE4</accession>
<proteinExistence type="predicted"/>